<feature type="transmembrane region" description="Helical" evidence="6">
    <location>
        <begin position="560"/>
        <end position="584"/>
    </location>
</feature>
<feature type="compositionally biased region" description="Basic and acidic residues" evidence="5">
    <location>
        <begin position="1"/>
        <end position="23"/>
    </location>
</feature>
<comment type="caution">
    <text evidence="7">The sequence shown here is derived from an EMBL/GenBank/DDBJ whole genome shotgun (WGS) entry which is preliminary data.</text>
</comment>
<dbReference type="Gene3D" id="1.20.58.340">
    <property type="entry name" value="Magnesium transport protein CorA, transmembrane region"/>
    <property type="match status" value="1"/>
</dbReference>
<dbReference type="PANTHER" id="PTHR46950:SF2">
    <property type="entry name" value="MAGNESIUM TRANSPORTER CORA-LIKE FAMILY PROTEIN"/>
    <property type="match status" value="1"/>
</dbReference>
<evidence type="ECO:0000256" key="2">
    <source>
        <dbReference type="ARBA" id="ARBA00022692"/>
    </source>
</evidence>
<dbReference type="Pfam" id="PF01544">
    <property type="entry name" value="CorA"/>
    <property type="match status" value="1"/>
</dbReference>
<feature type="transmembrane region" description="Helical" evidence="6">
    <location>
        <begin position="528"/>
        <end position="548"/>
    </location>
</feature>
<dbReference type="Proteomes" id="UP001172457">
    <property type="component" value="Chromosome 2"/>
</dbReference>
<comment type="subcellular location">
    <subcellularLocation>
        <location evidence="1">Membrane</location>
        <topology evidence="1">Multi-pass membrane protein</topology>
    </subcellularLocation>
</comment>
<evidence type="ECO:0000256" key="3">
    <source>
        <dbReference type="ARBA" id="ARBA00022989"/>
    </source>
</evidence>
<sequence>MGRIDEEQRMPDKKSEQNHHSKETLPGSELWTDGLLCAFEYVKGKSRPVTSRLNKKPHSTDQANSHNMKKQVASGIGASVQEQNDGYLSEPTSLAEGRGDNNFHAHKVENIDGSHWVPIGWARISELVETVQISAGWVLQQFDFMDDEDDRTIADLAAPYWERPAGPVWWCHVAASHPHISVWLNNASWLHPAVSIALRDENRLISERMKHLFYEVPVRVAGGLLFELLGQSIADPHSNEDDVPVVLRSWQAQNFLITAMHQKGDTSSLNVLGVIEVQELLFAGGNNMPRTIHEVIALLASRLARWDDRLFRKSIFGEADEVELKFINRYVLCVYFTLKSGSFWRGFTPYDILCLNGRHNEDLNLFIVILNQEIKRLSQQLGHSNFLGSGSSFDFLGSCIDVISSAVLACNKIYYISSLQDDLRVNGVAEKDPIEIRIKRYESYESSDMGVIRVKWSLHAREEIVFELLQHLRGNAAKMLLEGTRKSTREMLEEQEAVRGRIFTVQDVMQGTKRAWLQDKSTRVTHNLAVIGGCGLILSIITGLFGINVDGIPGATNTPYAFGLFSGLLLFIGGVLIAVGLLYFGLEKPITEEQVEVRKLELQELVNMFQHEAETHAQVRKHGSQKNLTVTSGDRFLNNANYVVID</sequence>
<evidence type="ECO:0000256" key="5">
    <source>
        <dbReference type="SAM" id="MobiDB-lite"/>
    </source>
</evidence>
<dbReference type="EMBL" id="JARYMX010000002">
    <property type="protein sequence ID" value="KAJ9563667.1"/>
    <property type="molecule type" value="Genomic_DNA"/>
</dbReference>
<dbReference type="GO" id="GO:0046873">
    <property type="term" value="F:metal ion transmembrane transporter activity"/>
    <property type="evidence" value="ECO:0007669"/>
    <property type="project" value="InterPro"/>
</dbReference>
<dbReference type="GO" id="GO:0016020">
    <property type="term" value="C:membrane"/>
    <property type="evidence" value="ECO:0007669"/>
    <property type="project" value="UniProtKB-SubCell"/>
</dbReference>
<proteinExistence type="predicted"/>
<organism evidence="7 8">
    <name type="scientific">Centaurea solstitialis</name>
    <name type="common">yellow star-thistle</name>
    <dbReference type="NCBI Taxonomy" id="347529"/>
    <lineage>
        <taxon>Eukaryota</taxon>
        <taxon>Viridiplantae</taxon>
        <taxon>Streptophyta</taxon>
        <taxon>Embryophyta</taxon>
        <taxon>Tracheophyta</taxon>
        <taxon>Spermatophyta</taxon>
        <taxon>Magnoliopsida</taxon>
        <taxon>eudicotyledons</taxon>
        <taxon>Gunneridae</taxon>
        <taxon>Pentapetalae</taxon>
        <taxon>asterids</taxon>
        <taxon>campanulids</taxon>
        <taxon>Asterales</taxon>
        <taxon>Asteraceae</taxon>
        <taxon>Carduoideae</taxon>
        <taxon>Cardueae</taxon>
        <taxon>Centaureinae</taxon>
        <taxon>Centaurea</taxon>
    </lineage>
</organism>
<keyword evidence="8" id="KW-1185">Reference proteome</keyword>
<evidence type="ECO:0000256" key="4">
    <source>
        <dbReference type="ARBA" id="ARBA00023136"/>
    </source>
</evidence>
<keyword evidence="4 6" id="KW-0472">Membrane</keyword>
<evidence type="ECO:0000256" key="6">
    <source>
        <dbReference type="SAM" id="Phobius"/>
    </source>
</evidence>
<evidence type="ECO:0008006" key="9">
    <source>
        <dbReference type="Google" id="ProtNLM"/>
    </source>
</evidence>
<evidence type="ECO:0000313" key="7">
    <source>
        <dbReference type="EMBL" id="KAJ9563667.1"/>
    </source>
</evidence>
<dbReference type="AlphaFoldDB" id="A0AA38U5V0"/>
<keyword evidence="3 6" id="KW-1133">Transmembrane helix</keyword>
<protein>
    <recommendedName>
        <fullName evidence="9">Magnesium transporter CorA-like family protein</fullName>
    </recommendedName>
</protein>
<dbReference type="SUPFAM" id="SSF144083">
    <property type="entry name" value="Magnesium transport protein CorA, transmembrane region"/>
    <property type="match status" value="1"/>
</dbReference>
<accession>A0AA38U5V0</accession>
<evidence type="ECO:0000313" key="8">
    <source>
        <dbReference type="Proteomes" id="UP001172457"/>
    </source>
</evidence>
<dbReference type="InterPro" id="IPR045863">
    <property type="entry name" value="CorA_TM1_TM2"/>
</dbReference>
<dbReference type="Gene3D" id="3.30.460.20">
    <property type="entry name" value="CorA soluble domain-like"/>
    <property type="match status" value="1"/>
</dbReference>
<dbReference type="InterPro" id="IPR002523">
    <property type="entry name" value="MgTranspt_CorA/ZnTranspt_ZntB"/>
</dbReference>
<dbReference type="PANTHER" id="PTHR46950">
    <property type="entry name" value="MAGNESIUM TRANSPORTER CORA-LIKE FAMILY PROTEIN"/>
    <property type="match status" value="1"/>
</dbReference>
<feature type="region of interest" description="Disordered" evidence="5">
    <location>
        <begin position="1"/>
        <end position="27"/>
    </location>
</feature>
<feature type="region of interest" description="Disordered" evidence="5">
    <location>
        <begin position="48"/>
        <end position="73"/>
    </location>
</feature>
<keyword evidence="2 6" id="KW-0812">Transmembrane</keyword>
<evidence type="ECO:0000256" key="1">
    <source>
        <dbReference type="ARBA" id="ARBA00004141"/>
    </source>
</evidence>
<name>A0AA38U5V0_9ASTR</name>
<gene>
    <name evidence="7" type="ORF">OSB04_008827</name>
</gene>
<reference evidence="7" key="1">
    <citation type="submission" date="2023-03" db="EMBL/GenBank/DDBJ databases">
        <title>Chromosome-scale reference genome and RAD-based genetic map of yellow starthistle (Centaurea solstitialis) reveal putative structural variation and QTLs associated with invader traits.</title>
        <authorList>
            <person name="Reatini B."/>
            <person name="Cang F.A."/>
            <person name="Jiang Q."/>
            <person name="Mckibben M.T.W."/>
            <person name="Barker M.S."/>
            <person name="Rieseberg L.H."/>
            <person name="Dlugosch K.M."/>
        </authorList>
    </citation>
    <scope>NUCLEOTIDE SEQUENCE</scope>
    <source>
        <strain evidence="7">CAN-66</strain>
        <tissue evidence="7">Leaf</tissue>
    </source>
</reference>